<keyword evidence="6" id="KW-0046">Antibiotic resistance</keyword>
<protein>
    <submittedName>
        <fullName evidence="8">MFS family permease</fullName>
    </submittedName>
</protein>
<evidence type="ECO:0000256" key="3">
    <source>
        <dbReference type="ARBA" id="ARBA00022692"/>
    </source>
</evidence>
<dbReference type="Proteomes" id="UP001230654">
    <property type="component" value="Unassembled WGS sequence"/>
</dbReference>
<dbReference type="PANTHER" id="PTHR42718">
    <property type="entry name" value="MAJOR FACILITATOR SUPERFAMILY MULTIDRUG TRANSPORTER MFSC"/>
    <property type="match status" value="1"/>
</dbReference>
<dbReference type="Gene3D" id="1.20.1250.20">
    <property type="entry name" value="MFS general substrate transporter like domains"/>
    <property type="match status" value="1"/>
</dbReference>
<accession>A0ABU0NHT6</accession>
<name>A0ABU0NHT6_STRRH</name>
<dbReference type="SUPFAM" id="SSF103473">
    <property type="entry name" value="MFS general substrate transporter"/>
    <property type="match status" value="1"/>
</dbReference>
<dbReference type="RefSeq" id="WP_307161275.1">
    <property type="nucleotide sequence ID" value="NZ_JAUSWV010000002.1"/>
</dbReference>
<feature type="transmembrane region" description="Helical" evidence="7">
    <location>
        <begin position="163"/>
        <end position="181"/>
    </location>
</feature>
<dbReference type="EMBL" id="JAUSWV010000002">
    <property type="protein sequence ID" value="MDQ0578692.1"/>
    <property type="molecule type" value="Genomic_DNA"/>
</dbReference>
<keyword evidence="5 7" id="KW-0472">Membrane</keyword>
<keyword evidence="4 7" id="KW-1133">Transmembrane helix</keyword>
<proteinExistence type="predicted"/>
<feature type="transmembrane region" description="Helical" evidence="7">
    <location>
        <begin position="136"/>
        <end position="157"/>
    </location>
</feature>
<evidence type="ECO:0000256" key="5">
    <source>
        <dbReference type="ARBA" id="ARBA00023136"/>
    </source>
</evidence>
<reference evidence="8 9" key="1">
    <citation type="submission" date="2023-07" db="EMBL/GenBank/DDBJ databases">
        <title>Comparative genomics of wheat-associated soil bacteria to identify genetic determinants of phenazine resistance.</title>
        <authorList>
            <person name="Mouncey N."/>
        </authorList>
    </citation>
    <scope>NUCLEOTIDE SEQUENCE [LARGE SCALE GENOMIC DNA]</scope>
    <source>
        <strain evidence="8 9">B2I6</strain>
    </source>
</reference>
<evidence type="ECO:0000313" key="9">
    <source>
        <dbReference type="Proteomes" id="UP001230654"/>
    </source>
</evidence>
<organism evidence="8 9">
    <name type="scientific">Streptomyces rishiriensis</name>
    <dbReference type="NCBI Taxonomy" id="68264"/>
    <lineage>
        <taxon>Bacteria</taxon>
        <taxon>Bacillati</taxon>
        <taxon>Actinomycetota</taxon>
        <taxon>Actinomycetes</taxon>
        <taxon>Kitasatosporales</taxon>
        <taxon>Streptomycetaceae</taxon>
        <taxon>Streptomyces</taxon>
    </lineage>
</organism>
<evidence type="ECO:0000313" key="8">
    <source>
        <dbReference type="EMBL" id="MDQ0578692.1"/>
    </source>
</evidence>
<evidence type="ECO:0000256" key="2">
    <source>
        <dbReference type="ARBA" id="ARBA00022448"/>
    </source>
</evidence>
<feature type="transmembrane region" description="Helical" evidence="7">
    <location>
        <begin position="99"/>
        <end position="124"/>
    </location>
</feature>
<dbReference type="InterPro" id="IPR036259">
    <property type="entry name" value="MFS_trans_sf"/>
</dbReference>
<keyword evidence="3 7" id="KW-0812">Transmembrane</keyword>
<evidence type="ECO:0000256" key="4">
    <source>
        <dbReference type="ARBA" id="ARBA00022989"/>
    </source>
</evidence>
<comment type="caution">
    <text evidence="8">The sequence shown here is derived from an EMBL/GenBank/DDBJ whole genome shotgun (WGS) entry which is preliminary data.</text>
</comment>
<sequence>MVERDRRHLDRGCVRLSLRAARHRTDVTDFHLQQNRGWSQAQTSAAFVPFAVALPVTGRMAGLLIAGYGASAVTTCGLALSATGLALLALTGPAPHTPYVYGLLPGLLTLPAGGAASSAGAAVLATHGVEPQQTGLAGGVMNTAMELGATVIFTAALTLVSDATSLAATTVAFAAAAFLNARQITEHRSRKSSP</sequence>
<dbReference type="PANTHER" id="PTHR42718:SF9">
    <property type="entry name" value="MAJOR FACILITATOR SUPERFAMILY MULTIDRUG TRANSPORTER MFSC"/>
    <property type="match status" value="1"/>
</dbReference>
<evidence type="ECO:0000256" key="7">
    <source>
        <dbReference type="SAM" id="Phobius"/>
    </source>
</evidence>
<feature type="transmembrane region" description="Helical" evidence="7">
    <location>
        <begin position="63"/>
        <end position="87"/>
    </location>
</feature>
<evidence type="ECO:0000256" key="6">
    <source>
        <dbReference type="ARBA" id="ARBA00023251"/>
    </source>
</evidence>
<evidence type="ECO:0000256" key="1">
    <source>
        <dbReference type="ARBA" id="ARBA00004141"/>
    </source>
</evidence>
<gene>
    <name evidence="8" type="ORF">QF030_000870</name>
</gene>
<keyword evidence="2" id="KW-0813">Transport</keyword>
<comment type="subcellular location">
    <subcellularLocation>
        <location evidence="1">Membrane</location>
        <topology evidence="1">Multi-pass membrane protein</topology>
    </subcellularLocation>
</comment>
<keyword evidence="9" id="KW-1185">Reference proteome</keyword>